<keyword evidence="2" id="KW-0813">Transport</keyword>
<evidence type="ECO:0000259" key="10">
    <source>
        <dbReference type="Pfam" id="PF25508"/>
    </source>
</evidence>
<dbReference type="GO" id="GO:0099604">
    <property type="term" value="F:ligand-gated calcium channel activity"/>
    <property type="evidence" value="ECO:0007669"/>
    <property type="project" value="TreeGrafter"/>
</dbReference>
<evidence type="ECO:0000256" key="2">
    <source>
        <dbReference type="ARBA" id="ARBA00022448"/>
    </source>
</evidence>
<name>A0AAV2TW69_CALDB</name>
<feature type="domain" description="TRPM SLOG" evidence="9">
    <location>
        <begin position="380"/>
        <end position="442"/>
    </location>
</feature>
<protein>
    <recommendedName>
        <fullName evidence="13">TRPM SLOG domain-containing protein</fullName>
    </recommendedName>
</protein>
<gene>
    <name evidence="11" type="ORF">CDAUBV1_LOCUS14168</name>
</gene>
<keyword evidence="3" id="KW-0812">Transmembrane</keyword>
<dbReference type="EMBL" id="CAXLJL010000589">
    <property type="protein sequence ID" value="CAL5139123.1"/>
    <property type="molecule type" value="Genomic_DNA"/>
</dbReference>
<evidence type="ECO:0000256" key="7">
    <source>
        <dbReference type="ARBA" id="ARBA00023303"/>
    </source>
</evidence>
<feature type="region of interest" description="Disordered" evidence="8">
    <location>
        <begin position="335"/>
        <end position="381"/>
    </location>
</feature>
<dbReference type="GO" id="GO:0005886">
    <property type="term" value="C:plasma membrane"/>
    <property type="evidence" value="ECO:0007669"/>
    <property type="project" value="TreeGrafter"/>
</dbReference>
<dbReference type="Pfam" id="PF18139">
    <property type="entry name" value="LSDAT_euk"/>
    <property type="match status" value="2"/>
</dbReference>
<keyword evidence="7" id="KW-0407">Ion channel</keyword>
<feature type="compositionally biased region" description="Basic and acidic residues" evidence="8">
    <location>
        <begin position="210"/>
        <end position="220"/>
    </location>
</feature>
<feature type="region of interest" description="Disordered" evidence="8">
    <location>
        <begin position="1"/>
        <end position="25"/>
    </location>
</feature>
<sequence length="675" mass="74078">MSEQPTLQRIPTIRRGISRNESMAPADSTGVSALAASVVPNAQASVRKSSVLQKFVGEIEFTGMNQTAKFAKLKTAPSDSIIRDLLKRKWNLKPPTLIITVFGTDFEKKRKLKMIFKKGLWKAAESGCWIVTGGFNMGIMKLTGEAVRDYTDAYGGNRMMAFGVASWDCVTKNDILEAALHEGTAVYQSEVDNEEQEEADLSSAEPSATSEKKIIRTDIEERPLDPNHSYFILLDSGTNDQMRGKETEMRVCFERCISQWSVAPKKVEQPTGSSGAAGVTSSTQLQQQQTGSTSQPGLAPTIQSTGSIRREGSIMASSVPASGVTQQSATSVTKASGGAVGSSTSLGHSKTPADALSSSQAGATKVATDTPHKQQKAEKTVGKEEQILVPMCGLVVGGDRFTLRQVYYSMIQNRCPIVVTKGTSGCADAIAFGVDAAQKMATEEVIEEKETIPLEKRIESIVEEFLSDFHKDNPNFAEEAAMLCEIINEYSNLVSIFDMEEDSDLDGYMISSLLSSAGSIVASHQINLEQLEITLTLNRADIAREKIFLENKKWKRGQLNSYMYQALMGDRHDFVKLFLEQGFSLEEFLTSSKVALRDVGKVIKSLVGDFYHPLYLSKEFQAKLIPDKHTNATDSINNWHTHPARNHSANAELWFPISVVENPASRSKTYKIAER</sequence>
<dbReference type="PANTHER" id="PTHR13800:SF12">
    <property type="entry name" value="TRANSIENT RECEPTOR POTENTIAL CATION CHANNEL SUBFAMILY M MEMBER-LIKE 2"/>
    <property type="match status" value="1"/>
</dbReference>
<dbReference type="InterPro" id="IPR057366">
    <property type="entry name" value="TRPM-like"/>
</dbReference>
<dbReference type="PANTHER" id="PTHR13800">
    <property type="entry name" value="TRANSIENT RECEPTOR POTENTIAL CATION CHANNEL, SUBFAMILY M, MEMBER 6"/>
    <property type="match status" value="1"/>
</dbReference>
<feature type="region of interest" description="Disordered" evidence="8">
    <location>
        <begin position="265"/>
        <end position="303"/>
    </location>
</feature>
<evidence type="ECO:0000259" key="9">
    <source>
        <dbReference type="Pfam" id="PF18139"/>
    </source>
</evidence>
<evidence type="ECO:0000256" key="6">
    <source>
        <dbReference type="ARBA" id="ARBA00023136"/>
    </source>
</evidence>
<evidence type="ECO:0000256" key="5">
    <source>
        <dbReference type="ARBA" id="ARBA00023065"/>
    </source>
</evidence>
<organism evidence="11 12">
    <name type="scientific">Calicophoron daubneyi</name>
    <name type="common">Rumen fluke</name>
    <name type="synonym">Paramphistomum daubneyi</name>
    <dbReference type="NCBI Taxonomy" id="300641"/>
    <lineage>
        <taxon>Eukaryota</taxon>
        <taxon>Metazoa</taxon>
        <taxon>Spiralia</taxon>
        <taxon>Lophotrochozoa</taxon>
        <taxon>Platyhelminthes</taxon>
        <taxon>Trematoda</taxon>
        <taxon>Digenea</taxon>
        <taxon>Plagiorchiida</taxon>
        <taxon>Pronocephalata</taxon>
        <taxon>Paramphistomoidea</taxon>
        <taxon>Paramphistomidae</taxon>
        <taxon>Calicophoron</taxon>
    </lineage>
</organism>
<feature type="domain" description="TRPM-like" evidence="10">
    <location>
        <begin position="546"/>
        <end position="593"/>
    </location>
</feature>
<dbReference type="InterPro" id="IPR041491">
    <property type="entry name" value="TRPM_SLOG"/>
</dbReference>
<comment type="caution">
    <text evidence="11">The sequence shown here is derived from an EMBL/GenBank/DDBJ whole genome shotgun (WGS) entry which is preliminary data.</text>
</comment>
<evidence type="ECO:0000313" key="11">
    <source>
        <dbReference type="EMBL" id="CAL5139123.1"/>
    </source>
</evidence>
<dbReference type="Proteomes" id="UP001497525">
    <property type="component" value="Unassembled WGS sequence"/>
</dbReference>
<feature type="compositionally biased region" description="Basic and acidic residues" evidence="8">
    <location>
        <begin position="370"/>
        <end position="381"/>
    </location>
</feature>
<evidence type="ECO:0000256" key="3">
    <source>
        <dbReference type="ARBA" id="ARBA00022692"/>
    </source>
</evidence>
<feature type="region of interest" description="Disordered" evidence="8">
    <location>
        <begin position="191"/>
        <end position="220"/>
    </location>
</feature>
<dbReference type="Pfam" id="PF25508">
    <property type="entry name" value="TRPM2"/>
    <property type="match status" value="1"/>
</dbReference>
<dbReference type="InterPro" id="IPR050927">
    <property type="entry name" value="TRPM"/>
</dbReference>
<evidence type="ECO:0008006" key="13">
    <source>
        <dbReference type="Google" id="ProtNLM"/>
    </source>
</evidence>
<keyword evidence="4" id="KW-1133">Transmembrane helix</keyword>
<feature type="compositionally biased region" description="Acidic residues" evidence="8">
    <location>
        <begin position="191"/>
        <end position="200"/>
    </location>
</feature>
<evidence type="ECO:0000256" key="8">
    <source>
        <dbReference type="SAM" id="MobiDB-lite"/>
    </source>
</evidence>
<feature type="domain" description="TRPM SLOG" evidence="9">
    <location>
        <begin position="68"/>
        <end position="263"/>
    </location>
</feature>
<evidence type="ECO:0000256" key="1">
    <source>
        <dbReference type="ARBA" id="ARBA00004141"/>
    </source>
</evidence>
<evidence type="ECO:0000256" key="4">
    <source>
        <dbReference type="ARBA" id="ARBA00022989"/>
    </source>
</evidence>
<proteinExistence type="predicted"/>
<keyword evidence="6" id="KW-0472">Membrane</keyword>
<comment type="subcellular location">
    <subcellularLocation>
        <location evidence="1">Membrane</location>
        <topology evidence="1">Multi-pass membrane protein</topology>
    </subcellularLocation>
</comment>
<feature type="compositionally biased region" description="Low complexity" evidence="8">
    <location>
        <begin position="271"/>
        <end position="295"/>
    </location>
</feature>
<keyword evidence="5" id="KW-0406">Ion transport</keyword>
<reference evidence="11" key="1">
    <citation type="submission" date="2024-06" db="EMBL/GenBank/DDBJ databases">
        <authorList>
            <person name="Liu X."/>
            <person name="Lenzi L."/>
            <person name="Haldenby T S."/>
            <person name="Uol C."/>
        </authorList>
    </citation>
    <scope>NUCLEOTIDE SEQUENCE</scope>
</reference>
<accession>A0AAV2TW69</accession>
<dbReference type="AlphaFoldDB" id="A0AAV2TW69"/>
<evidence type="ECO:0000313" key="12">
    <source>
        <dbReference type="Proteomes" id="UP001497525"/>
    </source>
</evidence>